<feature type="region of interest" description="Disordered" evidence="1">
    <location>
        <begin position="1"/>
        <end position="27"/>
    </location>
</feature>
<proteinExistence type="predicted"/>
<dbReference type="RefSeq" id="WP_277192108.1">
    <property type="nucleotide sequence ID" value="NZ_JAROAV010000028.1"/>
</dbReference>
<reference evidence="2 3" key="1">
    <citation type="submission" date="2023-03" db="EMBL/GenBank/DDBJ databases">
        <title>YIM 133296 draft genome.</title>
        <authorList>
            <person name="Xiong L."/>
        </authorList>
    </citation>
    <scope>NUCLEOTIDE SEQUENCE [LARGE SCALE GENOMIC DNA]</scope>
    <source>
        <strain evidence="2 3">YIM 133296</strain>
    </source>
</reference>
<name>A0ABT6C7E7_9MICO</name>
<comment type="caution">
    <text evidence="2">The sequence shown here is derived from an EMBL/GenBank/DDBJ whole genome shotgun (WGS) entry which is preliminary data.</text>
</comment>
<sequence>MSVPPLTHHEVAPLTGRGRGRRDARHRRAAPLAAEYDGVASRALLRQVGLTRHDIRCEVEAGRWRPHGVETVVISPGKPTPRAVWWTALWETGCGAVLDGVSALQASGMLGFDSTVVHVSVRGGRRPRRTAGVVAHTLRSVGATAAAGVPRTSPEVAAVRAAQWATSDQQAALLLAMCAQQRLVRMDRLQDFWQTVGRSPRQALIDRVIRDVSDGAQALGELDFARMCRSRGLPEPSRQVVRRLATGRAYLDVEWTDLGVAVEIDGGHHFHGLRPVEDALRQNAIAADGTVVLRIPLLGLRLEPERFLDQVEHALRLARDRRATSPWRRSPHDV</sequence>
<evidence type="ECO:0008006" key="4">
    <source>
        <dbReference type="Google" id="ProtNLM"/>
    </source>
</evidence>
<evidence type="ECO:0000313" key="2">
    <source>
        <dbReference type="EMBL" id="MDF8264700.1"/>
    </source>
</evidence>
<keyword evidence="3" id="KW-1185">Reference proteome</keyword>
<protein>
    <recommendedName>
        <fullName evidence="4">DUF559 domain-containing protein</fullName>
    </recommendedName>
</protein>
<evidence type="ECO:0000313" key="3">
    <source>
        <dbReference type="Proteomes" id="UP001528912"/>
    </source>
</evidence>
<dbReference type="Proteomes" id="UP001528912">
    <property type="component" value="Unassembled WGS sequence"/>
</dbReference>
<evidence type="ECO:0000256" key="1">
    <source>
        <dbReference type="SAM" id="MobiDB-lite"/>
    </source>
</evidence>
<accession>A0ABT6C7E7</accession>
<dbReference type="EMBL" id="JAROAV010000028">
    <property type="protein sequence ID" value="MDF8264700.1"/>
    <property type="molecule type" value="Genomic_DNA"/>
</dbReference>
<gene>
    <name evidence="2" type="ORF">P4R38_10630</name>
</gene>
<organism evidence="2 3">
    <name type="scientific">Luteipulveratus flavus</name>
    <dbReference type="NCBI Taxonomy" id="3031728"/>
    <lineage>
        <taxon>Bacteria</taxon>
        <taxon>Bacillati</taxon>
        <taxon>Actinomycetota</taxon>
        <taxon>Actinomycetes</taxon>
        <taxon>Micrococcales</taxon>
        <taxon>Dermacoccaceae</taxon>
        <taxon>Luteipulveratus</taxon>
    </lineage>
</organism>
<feature type="compositionally biased region" description="Basic residues" evidence="1">
    <location>
        <begin position="18"/>
        <end position="27"/>
    </location>
</feature>